<evidence type="ECO:0000256" key="8">
    <source>
        <dbReference type="SAM" id="Phobius"/>
    </source>
</evidence>
<dbReference type="Pfam" id="PF00420">
    <property type="entry name" value="Oxidored_q2"/>
    <property type="match status" value="1"/>
</dbReference>
<evidence type="ECO:0000256" key="4">
    <source>
        <dbReference type="ARBA" id="ARBA00022692"/>
    </source>
</evidence>
<reference evidence="9 10" key="1">
    <citation type="submission" date="2019-09" db="EMBL/GenBank/DDBJ databases">
        <title>Actinomadura physcomitrii sp. nov., a novel actinomycete isolated from moss [Physcomitrium sphaericum (Ludw) Fuernr].</title>
        <authorList>
            <person name="Liu C."/>
            <person name="Zhuang X."/>
        </authorList>
    </citation>
    <scope>NUCLEOTIDE SEQUENCE [LARGE SCALE GENOMIC DNA]</scope>
    <source>
        <strain evidence="9 10">CYP1-1B</strain>
    </source>
</reference>
<organism evidence="9 10">
    <name type="scientific">Actinomadura montaniterrae</name>
    <dbReference type="NCBI Taxonomy" id="1803903"/>
    <lineage>
        <taxon>Bacteria</taxon>
        <taxon>Bacillati</taxon>
        <taxon>Actinomycetota</taxon>
        <taxon>Actinomycetes</taxon>
        <taxon>Streptosporangiales</taxon>
        <taxon>Thermomonosporaceae</taxon>
        <taxon>Actinomadura</taxon>
    </lineage>
</organism>
<evidence type="ECO:0000256" key="1">
    <source>
        <dbReference type="ARBA" id="ARBA00004651"/>
    </source>
</evidence>
<comment type="caution">
    <text evidence="9">The sequence shown here is derived from an EMBL/GenBank/DDBJ whole genome shotgun (WGS) entry which is preliminary data.</text>
</comment>
<dbReference type="GO" id="GO:0005886">
    <property type="term" value="C:plasma membrane"/>
    <property type="evidence" value="ECO:0007669"/>
    <property type="project" value="UniProtKB-SubCell"/>
</dbReference>
<protein>
    <submittedName>
        <fullName evidence="9">Na(+)/H(+) antiporter subunit C</fullName>
    </submittedName>
</protein>
<keyword evidence="5 8" id="KW-1133">Transmembrane helix</keyword>
<evidence type="ECO:0000256" key="5">
    <source>
        <dbReference type="ARBA" id="ARBA00022989"/>
    </source>
</evidence>
<sequence length="180" mass="18797">MGPSLVLAATGGTLVAAGVVLLLERSLSRLVVGVLVLSNGVNLLILTAGGPAGTAPILPSRGGPHRALSDPLPQAMILTAIVISLASAAFVLAIAYRGGRLSGDDDVRDDIEDLRVRRESEDDVGLRAERERRAVADPSELGAREEPDSDFPGGVPRDGRRGNGRRRDGRPRGGGRRDGQ</sequence>
<feature type="transmembrane region" description="Helical" evidence="8">
    <location>
        <begin position="30"/>
        <end position="52"/>
    </location>
</feature>
<name>A0A6L3VNW5_9ACTN</name>
<feature type="region of interest" description="Disordered" evidence="7">
    <location>
        <begin position="118"/>
        <end position="180"/>
    </location>
</feature>
<dbReference type="PANTHER" id="PTHR34583:SF2">
    <property type="entry name" value="ANTIPORTER SUBUNIT MNHC2-RELATED"/>
    <property type="match status" value="1"/>
</dbReference>
<dbReference type="EMBL" id="WBMR01000144">
    <property type="protein sequence ID" value="KAB2370677.1"/>
    <property type="molecule type" value="Genomic_DNA"/>
</dbReference>
<evidence type="ECO:0000313" key="9">
    <source>
        <dbReference type="EMBL" id="KAB2370677.1"/>
    </source>
</evidence>
<evidence type="ECO:0000256" key="2">
    <source>
        <dbReference type="ARBA" id="ARBA00010388"/>
    </source>
</evidence>
<comment type="similarity">
    <text evidence="2">Belongs to the CPA3 antiporters (TC 2.A.63) subunit C family.</text>
</comment>
<gene>
    <name evidence="9" type="ORF">F9B16_34645</name>
</gene>
<dbReference type="InterPro" id="IPR039428">
    <property type="entry name" value="NUOK/Mnh_C1-like"/>
</dbReference>
<dbReference type="RefSeq" id="WP_151544446.1">
    <property type="nucleotide sequence ID" value="NZ_WBMR01000144.1"/>
</dbReference>
<dbReference type="AlphaFoldDB" id="A0A6L3VNW5"/>
<keyword evidence="4 8" id="KW-0812">Transmembrane</keyword>
<dbReference type="PANTHER" id="PTHR34583">
    <property type="entry name" value="ANTIPORTER SUBUNIT MNHC2-RELATED"/>
    <property type="match status" value="1"/>
</dbReference>
<comment type="subcellular location">
    <subcellularLocation>
        <location evidence="1">Cell membrane</location>
        <topology evidence="1">Multi-pass membrane protein</topology>
    </subcellularLocation>
</comment>
<evidence type="ECO:0000256" key="7">
    <source>
        <dbReference type="SAM" id="MobiDB-lite"/>
    </source>
</evidence>
<dbReference type="InterPro" id="IPR050601">
    <property type="entry name" value="CPA3_antiporter_subunitC"/>
</dbReference>
<keyword evidence="3" id="KW-1003">Cell membrane</keyword>
<feature type="transmembrane region" description="Helical" evidence="8">
    <location>
        <begin position="72"/>
        <end position="96"/>
    </location>
</feature>
<keyword evidence="6 8" id="KW-0472">Membrane</keyword>
<evidence type="ECO:0000256" key="6">
    <source>
        <dbReference type="ARBA" id="ARBA00023136"/>
    </source>
</evidence>
<dbReference type="NCBIfam" id="NF005929">
    <property type="entry name" value="PRK07946.1"/>
    <property type="match status" value="1"/>
</dbReference>
<evidence type="ECO:0000313" key="10">
    <source>
        <dbReference type="Proteomes" id="UP000483004"/>
    </source>
</evidence>
<keyword evidence="10" id="KW-1185">Reference proteome</keyword>
<feature type="transmembrane region" description="Helical" evidence="8">
    <location>
        <begin position="6"/>
        <end position="23"/>
    </location>
</feature>
<evidence type="ECO:0000256" key="3">
    <source>
        <dbReference type="ARBA" id="ARBA00022475"/>
    </source>
</evidence>
<dbReference type="OrthoDB" id="9799219at2"/>
<dbReference type="Proteomes" id="UP000483004">
    <property type="component" value="Unassembled WGS sequence"/>
</dbReference>
<proteinExistence type="inferred from homology"/>
<dbReference type="Gene3D" id="1.10.287.3510">
    <property type="match status" value="1"/>
</dbReference>
<feature type="compositionally biased region" description="Basic and acidic residues" evidence="7">
    <location>
        <begin position="118"/>
        <end position="135"/>
    </location>
</feature>
<accession>A0A6L3VNW5</accession>